<gene>
    <name evidence="2" type="ORF">MIMGU_mgv1a019114mg</name>
</gene>
<evidence type="ECO:0000313" key="3">
    <source>
        <dbReference type="Proteomes" id="UP000030748"/>
    </source>
</evidence>
<accession>A0A022Q160</accession>
<protein>
    <submittedName>
        <fullName evidence="2">Uncharacterized protein</fullName>
    </submittedName>
</protein>
<keyword evidence="3" id="KW-1185">Reference proteome</keyword>
<feature type="compositionally biased region" description="Basic residues" evidence="1">
    <location>
        <begin position="8"/>
        <end position="23"/>
    </location>
</feature>
<name>A0A022Q160_ERYGU</name>
<organism evidence="2 3">
    <name type="scientific">Erythranthe guttata</name>
    <name type="common">Yellow monkey flower</name>
    <name type="synonym">Mimulus guttatus</name>
    <dbReference type="NCBI Taxonomy" id="4155"/>
    <lineage>
        <taxon>Eukaryota</taxon>
        <taxon>Viridiplantae</taxon>
        <taxon>Streptophyta</taxon>
        <taxon>Embryophyta</taxon>
        <taxon>Tracheophyta</taxon>
        <taxon>Spermatophyta</taxon>
        <taxon>Magnoliopsida</taxon>
        <taxon>eudicotyledons</taxon>
        <taxon>Gunneridae</taxon>
        <taxon>Pentapetalae</taxon>
        <taxon>asterids</taxon>
        <taxon>lamiids</taxon>
        <taxon>Lamiales</taxon>
        <taxon>Phrymaceae</taxon>
        <taxon>Erythranthe</taxon>
    </lineage>
</organism>
<proteinExistence type="predicted"/>
<evidence type="ECO:0000313" key="2">
    <source>
        <dbReference type="EMBL" id="EYU20893.1"/>
    </source>
</evidence>
<sequence>MEAQLQKIMKRKRRSITKKKKKRNTIHRDNIFPLLLAAVCSKSDVAIPLIEKCLNDLFLNLPHLQLFK</sequence>
<evidence type="ECO:0000256" key="1">
    <source>
        <dbReference type="SAM" id="MobiDB-lite"/>
    </source>
</evidence>
<dbReference type="Proteomes" id="UP000030748">
    <property type="component" value="Unassembled WGS sequence"/>
</dbReference>
<feature type="region of interest" description="Disordered" evidence="1">
    <location>
        <begin position="1"/>
        <end position="23"/>
    </location>
</feature>
<reference evidence="2 3" key="1">
    <citation type="journal article" date="2013" name="Proc. Natl. Acad. Sci. U.S.A.">
        <title>Fine-scale variation in meiotic recombination in Mimulus inferred from population shotgun sequencing.</title>
        <authorList>
            <person name="Hellsten U."/>
            <person name="Wright K.M."/>
            <person name="Jenkins J."/>
            <person name="Shu S."/>
            <person name="Yuan Y."/>
            <person name="Wessler S.R."/>
            <person name="Schmutz J."/>
            <person name="Willis J.H."/>
            <person name="Rokhsar D.S."/>
        </authorList>
    </citation>
    <scope>NUCLEOTIDE SEQUENCE [LARGE SCALE GENOMIC DNA]</scope>
    <source>
        <strain evidence="3">cv. DUN x IM62</strain>
    </source>
</reference>
<dbReference type="EMBL" id="KI632259">
    <property type="protein sequence ID" value="EYU20893.1"/>
    <property type="molecule type" value="Genomic_DNA"/>
</dbReference>
<dbReference type="AlphaFoldDB" id="A0A022Q160"/>